<proteinExistence type="inferred from homology"/>
<comment type="function">
    <text evidence="2">Central component in molecular interactions underlying sperm crawling. Forms an extensive filament system that extends from sperm villipoda, along the leading edge of the pseudopod.</text>
</comment>
<accession>A0A1I7ZSD4</accession>
<evidence type="ECO:0000313" key="6">
    <source>
        <dbReference type="WBParaSite" id="L893_g29317.t1"/>
    </source>
</evidence>
<protein>
    <recommendedName>
        <fullName evidence="2">Major sperm protein</fullName>
    </recommendedName>
</protein>
<dbReference type="InterPro" id="IPR008962">
    <property type="entry name" value="PapD-like_sf"/>
</dbReference>
<evidence type="ECO:0000313" key="5">
    <source>
        <dbReference type="Proteomes" id="UP000095287"/>
    </source>
</evidence>
<evidence type="ECO:0000256" key="2">
    <source>
        <dbReference type="RuleBase" id="RU003425"/>
    </source>
</evidence>
<dbReference type="GO" id="GO:0090158">
    <property type="term" value="P:endoplasmic reticulum membrane organization"/>
    <property type="evidence" value="ECO:0007669"/>
    <property type="project" value="TreeGrafter"/>
</dbReference>
<keyword evidence="2" id="KW-0963">Cytoplasm</keyword>
<keyword evidence="5" id="KW-1185">Reference proteome</keyword>
<feature type="region of interest" description="Disordered" evidence="3">
    <location>
        <begin position="133"/>
        <end position="152"/>
    </location>
</feature>
<dbReference type="Proteomes" id="UP000095287">
    <property type="component" value="Unplaced"/>
</dbReference>
<dbReference type="GO" id="GO:0061817">
    <property type="term" value="P:endoplasmic reticulum-plasma membrane tethering"/>
    <property type="evidence" value="ECO:0007669"/>
    <property type="project" value="TreeGrafter"/>
</dbReference>
<dbReference type="AlphaFoldDB" id="A0A1I7ZSD4"/>
<name>A0A1I7ZSD4_9BILA</name>
<dbReference type="PROSITE" id="PS50202">
    <property type="entry name" value="MSP"/>
    <property type="match status" value="1"/>
</dbReference>
<evidence type="ECO:0000259" key="4">
    <source>
        <dbReference type="PROSITE" id="PS50202"/>
    </source>
</evidence>
<organism evidence="5 6">
    <name type="scientific">Steinernema glaseri</name>
    <dbReference type="NCBI Taxonomy" id="37863"/>
    <lineage>
        <taxon>Eukaryota</taxon>
        <taxon>Metazoa</taxon>
        <taxon>Ecdysozoa</taxon>
        <taxon>Nematoda</taxon>
        <taxon>Chromadorea</taxon>
        <taxon>Rhabditida</taxon>
        <taxon>Tylenchina</taxon>
        <taxon>Panagrolaimomorpha</taxon>
        <taxon>Strongyloidoidea</taxon>
        <taxon>Steinernematidae</taxon>
        <taxon>Steinernema</taxon>
    </lineage>
</organism>
<keyword evidence="2" id="KW-0206">Cytoskeleton</keyword>
<dbReference type="PANTHER" id="PTHR10809">
    <property type="entry name" value="VESICLE-ASSOCIATED MEMBRANE PROTEIN-ASSOCIATED PROTEIN"/>
    <property type="match status" value="1"/>
</dbReference>
<dbReference type="GO" id="GO:0005886">
    <property type="term" value="C:plasma membrane"/>
    <property type="evidence" value="ECO:0007669"/>
    <property type="project" value="TreeGrafter"/>
</dbReference>
<feature type="region of interest" description="Disordered" evidence="3">
    <location>
        <begin position="203"/>
        <end position="244"/>
    </location>
</feature>
<evidence type="ECO:0000256" key="1">
    <source>
        <dbReference type="ARBA" id="ARBA00008932"/>
    </source>
</evidence>
<sequence>MDQKITFQPSESVTFHSLTEKQNADLLIKNGWDKPIIFKMKSTRPNLFKMRPVYGMVTPGEQKKVRLLFKGFGNGSKPPCNRDRFTIVLAPAPEKCTDAMRVWREGKAPQVTQMCVRKVLEIIYNIPEDKKDAKLSGESAPAPQSATAPAPTSITAPVVSAPITNPVAPASVMASVAPAPAPAAAKTPAVPAPAAVPVAAVTPKAATAATPTAKKPPVSPAPISKKKSEEDSSSDSSSSSEDDD</sequence>
<dbReference type="InterPro" id="IPR013783">
    <property type="entry name" value="Ig-like_fold"/>
</dbReference>
<feature type="domain" description="MSP" evidence="4">
    <location>
        <begin position="4"/>
        <end position="121"/>
    </location>
</feature>
<dbReference type="InterPro" id="IPR000535">
    <property type="entry name" value="MSP_dom"/>
</dbReference>
<dbReference type="SUPFAM" id="SSF49354">
    <property type="entry name" value="PapD-like"/>
    <property type="match status" value="1"/>
</dbReference>
<reference evidence="6" key="1">
    <citation type="submission" date="2016-11" db="UniProtKB">
        <authorList>
            <consortium name="WormBaseParasite"/>
        </authorList>
    </citation>
    <scope>IDENTIFICATION</scope>
</reference>
<dbReference type="GO" id="GO:0005789">
    <property type="term" value="C:endoplasmic reticulum membrane"/>
    <property type="evidence" value="ECO:0007669"/>
    <property type="project" value="InterPro"/>
</dbReference>
<dbReference type="Gene3D" id="2.60.40.10">
    <property type="entry name" value="Immunoglobulins"/>
    <property type="match status" value="1"/>
</dbReference>
<dbReference type="WBParaSite" id="L893_g29317.t1">
    <property type="protein sequence ID" value="L893_g29317.t1"/>
    <property type="gene ID" value="L893_g29317"/>
</dbReference>
<feature type="compositionally biased region" description="Low complexity" evidence="3">
    <location>
        <begin position="203"/>
        <end position="216"/>
    </location>
</feature>
<dbReference type="InterPro" id="IPR016763">
    <property type="entry name" value="VAP"/>
</dbReference>
<feature type="compositionally biased region" description="Low complexity" evidence="3">
    <location>
        <begin position="234"/>
        <end position="244"/>
    </location>
</feature>
<dbReference type="GO" id="GO:0033149">
    <property type="term" value="F:FFAT motif binding"/>
    <property type="evidence" value="ECO:0007669"/>
    <property type="project" value="TreeGrafter"/>
</dbReference>
<comment type="similarity">
    <text evidence="1">Belongs to the VAMP-associated protein (VAP) (TC 9.B.17) family.</text>
</comment>
<evidence type="ECO:0000256" key="3">
    <source>
        <dbReference type="SAM" id="MobiDB-lite"/>
    </source>
</evidence>
<dbReference type="PANTHER" id="PTHR10809:SF144">
    <property type="entry name" value="MAJOR SPERM PROTEIN"/>
    <property type="match status" value="1"/>
</dbReference>
<feature type="compositionally biased region" description="Low complexity" evidence="3">
    <location>
        <begin position="139"/>
        <end position="152"/>
    </location>
</feature>
<dbReference type="Pfam" id="PF00635">
    <property type="entry name" value="Motile_Sperm"/>
    <property type="match status" value="1"/>
</dbReference>